<dbReference type="Gene3D" id="3.30.200.20">
    <property type="entry name" value="Phosphorylase Kinase, domain 1"/>
    <property type="match status" value="1"/>
</dbReference>
<keyword evidence="10" id="KW-0472">Membrane</keyword>
<keyword evidence="6 10" id="KW-0418">Kinase</keyword>
<evidence type="ECO:0000313" key="10">
    <source>
        <dbReference type="EMBL" id="SRX92401.1"/>
    </source>
</evidence>
<feature type="repeat" description="NHL" evidence="8">
    <location>
        <begin position="453"/>
        <end position="494"/>
    </location>
</feature>
<dbReference type="EC" id="2.7.11.1" evidence="1"/>
<feature type="repeat" description="NHL" evidence="8">
    <location>
        <begin position="374"/>
        <end position="410"/>
    </location>
</feature>
<dbReference type="STRING" id="29313.BHQ16_10175"/>
<accession>A0A1E3TG29</accession>
<dbReference type="InterPro" id="IPR001258">
    <property type="entry name" value="NHL_repeat"/>
</dbReference>
<dbReference type="PROSITE" id="PS51125">
    <property type="entry name" value="NHL"/>
    <property type="match status" value="5"/>
</dbReference>
<evidence type="ECO:0000259" key="9">
    <source>
        <dbReference type="PROSITE" id="PS50011"/>
    </source>
</evidence>
<dbReference type="AlphaFoldDB" id="A0A1E3TG29"/>
<protein>
    <recommendedName>
        <fullName evidence="1">non-specific serine/threonine protein kinase</fullName>
        <ecNumber evidence="1">2.7.11.1</ecNumber>
    </recommendedName>
</protein>
<evidence type="ECO:0000256" key="4">
    <source>
        <dbReference type="ARBA" id="ARBA00022737"/>
    </source>
</evidence>
<dbReference type="PANTHER" id="PTHR43289:SF6">
    <property type="entry name" value="SERINE_THREONINE-PROTEIN KINASE NEKL-3"/>
    <property type="match status" value="1"/>
</dbReference>
<dbReference type="InterPro" id="IPR035016">
    <property type="entry name" value="NHL_PKND"/>
</dbReference>
<dbReference type="PROSITE" id="PS50011">
    <property type="entry name" value="PROTEIN_KINASE_DOM"/>
    <property type="match status" value="1"/>
</dbReference>
<evidence type="ECO:0000313" key="11">
    <source>
        <dbReference type="Proteomes" id="UP000252015"/>
    </source>
</evidence>
<keyword evidence="11" id="KW-1185">Reference proteome</keyword>
<dbReference type="SUPFAM" id="SSF101898">
    <property type="entry name" value="NHL repeat"/>
    <property type="match status" value="1"/>
</dbReference>
<keyword evidence="7" id="KW-0067">ATP-binding</keyword>
<feature type="repeat" description="NHL" evidence="8">
    <location>
        <begin position="577"/>
        <end position="618"/>
    </location>
</feature>
<evidence type="ECO:0000256" key="7">
    <source>
        <dbReference type="ARBA" id="ARBA00022840"/>
    </source>
</evidence>
<proteinExistence type="predicted"/>
<keyword evidence="10" id="KW-0812">Transmembrane</keyword>
<keyword evidence="3" id="KW-0808">Transferase</keyword>
<reference evidence="10 11" key="1">
    <citation type="submission" date="2018-05" db="EMBL/GenBank/DDBJ databases">
        <authorList>
            <consortium name="IHU Genomes"/>
        </authorList>
    </citation>
    <scope>NUCLEOTIDE SEQUENCE [LARGE SCALE GENOMIC DNA]</scope>
    <source>
        <strain evidence="10 11">P7336</strain>
    </source>
</reference>
<name>A0A1E3TG29_MYCSH</name>
<gene>
    <name evidence="10" type="ORF">MSP7336_00626</name>
</gene>
<dbReference type="InterPro" id="IPR000719">
    <property type="entry name" value="Prot_kinase_dom"/>
</dbReference>
<dbReference type="RefSeq" id="WP_069395931.1">
    <property type="nucleotide sequence ID" value="NZ_JACKUN010000013.1"/>
</dbReference>
<dbReference type="Pfam" id="PF01436">
    <property type="entry name" value="NHL"/>
    <property type="match status" value="3"/>
</dbReference>
<dbReference type="Gene3D" id="2.40.10.500">
    <property type="match status" value="3"/>
</dbReference>
<organism evidence="10 11">
    <name type="scientific">Mycobacterium shimoidei</name>
    <dbReference type="NCBI Taxonomy" id="29313"/>
    <lineage>
        <taxon>Bacteria</taxon>
        <taxon>Bacillati</taxon>
        <taxon>Actinomycetota</taxon>
        <taxon>Actinomycetes</taxon>
        <taxon>Mycobacteriales</taxon>
        <taxon>Mycobacteriaceae</taxon>
        <taxon>Mycobacterium</taxon>
    </lineage>
</organism>
<dbReference type="InterPro" id="IPR011009">
    <property type="entry name" value="Kinase-like_dom_sf"/>
</dbReference>
<keyword evidence="5" id="KW-0547">Nucleotide-binding</keyword>
<keyword evidence="4" id="KW-0677">Repeat</keyword>
<dbReference type="Proteomes" id="UP000252015">
    <property type="component" value="Unassembled WGS sequence"/>
</dbReference>
<dbReference type="Gene3D" id="1.10.510.10">
    <property type="entry name" value="Transferase(Phosphotransferase) domain 1"/>
    <property type="match status" value="1"/>
</dbReference>
<evidence type="ECO:0000256" key="6">
    <source>
        <dbReference type="ARBA" id="ARBA00022777"/>
    </source>
</evidence>
<evidence type="ECO:0000256" key="5">
    <source>
        <dbReference type="ARBA" id="ARBA00022741"/>
    </source>
</evidence>
<feature type="domain" description="Protein kinase" evidence="9">
    <location>
        <begin position="17"/>
        <end position="280"/>
    </location>
</feature>
<feature type="repeat" description="NHL" evidence="8">
    <location>
        <begin position="411"/>
        <end position="452"/>
    </location>
</feature>
<dbReference type="EMBL" id="UEGW01000001">
    <property type="protein sequence ID" value="SRX92401.1"/>
    <property type="molecule type" value="Genomic_DNA"/>
</dbReference>
<dbReference type="GO" id="GO:0005524">
    <property type="term" value="F:ATP binding"/>
    <property type="evidence" value="ECO:0007669"/>
    <property type="project" value="UniProtKB-KW"/>
</dbReference>
<evidence type="ECO:0000256" key="8">
    <source>
        <dbReference type="PROSITE-ProRule" id="PRU00504"/>
    </source>
</evidence>
<dbReference type="GO" id="GO:0004674">
    <property type="term" value="F:protein serine/threonine kinase activity"/>
    <property type="evidence" value="ECO:0007669"/>
    <property type="project" value="UniProtKB-KW"/>
</dbReference>
<evidence type="ECO:0000256" key="2">
    <source>
        <dbReference type="ARBA" id="ARBA00022527"/>
    </source>
</evidence>
<dbReference type="CDD" id="cd14952">
    <property type="entry name" value="NHL_PKND_like"/>
    <property type="match status" value="1"/>
</dbReference>
<evidence type="ECO:0000256" key="3">
    <source>
        <dbReference type="ARBA" id="ARBA00022679"/>
    </source>
</evidence>
<dbReference type="PANTHER" id="PTHR43289">
    <property type="entry name" value="MITOGEN-ACTIVATED PROTEIN KINASE KINASE KINASE 20-RELATED"/>
    <property type="match status" value="1"/>
</dbReference>
<dbReference type="Pfam" id="PF20067">
    <property type="entry name" value="SSL_N"/>
    <property type="match status" value="1"/>
</dbReference>
<keyword evidence="2" id="KW-0723">Serine/threonine-protein kinase</keyword>
<dbReference type="SUPFAM" id="SSF56112">
    <property type="entry name" value="Protein kinase-like (PK-like)"/>
    <property type="match status" value="1"/>
</dbReference>
<dbReference type="OrthoDB" id="5240929at2"/>
<dbReference type="CDD" id="cd14014">
    <property type="entry name" value="STKc_PknB_like"/>
    <property type="match status" value="1"/>
</dbReference>
<sequence>MGQQPDRARVGTQFGRYRIGALRGQAGSERVYEAFDTVDNRAAELTLLPPTADRQRFFAEMRIASRLTHPHLVPVHDWGEIDNVCYAATRLIPGQTLQSLVGTFGPLAPSRAVAIIEQIAAALDAVHADRLIHRNVKPQNILVADDGAAYLLGLGIADPDLDAARPTADSYAYMAPERFDNRPPTNRADIYSLACVLVETLTGARPYPDAVTVGQMIKAHLTAPPPKPSLLRPHVISPRFDAVIARGMAKNPQQRFVSAGDLARAARDAASASSQDAPTMVRRRSELIGLIARRRPRGRTVEPDTEMVPYQDYPDDAAPSARWHPTLMPLAIAVAVLVLTAVGIIVWRVGAAGDANQPAHTPAVVTPSSYRPEVLPFTGLTGPEGVAVDKSGNVYVSNIDNDRVMKLAAGSTKQTVLPFTNLKEPYGLAVDSQGSVYVADTDDDEVVKLEQGATRQTALPFTKLNRPQGLAVDASGTVYVADTGNNRVLKLEAGSTNQTELPFDGLERPKGVAVDGSGAVYVADTGNNRVLRLAAGSTTEEVLPFTGLKDPSGLAADGAGTVYLTDGSRVVRLAAGSNKQTILPVTNLSYTRGVAVDSSGNVYVTDYGNDQVVKLVAN</sequence>
<dbReference type="Pfam" id="PF00069">
    <property type="entry name" value="Pkinase"/>
    <property type="match status" value="1"/>
</dbReference>
<feature type="repeat" description="NHL" evidence="8">
    <location>
        <begin position="495"/>
        <end position="536"/>
    </location>
</feature>
<evidence type="ECO:0000256" key="1">
    <source>
        <dbReference type="ARBA" id="ARBA00012513"/>
    </source>
</evidence>